<dbReference type="PANTHER" id="PTHR12561">
    <property type="entry name" value="LIPOATE-PROTEIN LIGASE"/>
    <property type="match status" value="1"/>
</dbReference>
<sequence length="512" mass="55064">MQRLSLRLPRLSRPRQHQFAEPSQTSLGQAGTTTTPGPCRFVWTACRASAPSRQNVRAHQCSRQTRHARCALSTSSPTSPSTISSREPTTAVSSLVAANPSRRSYIFVSTTSDPYLNLSVEAALLARSAAHTAILFTYINRPCVVIGRNQNPWVEVDLARLRRQRSPSTGRANEDEAAGEAAAAAAAAAGTLGDVDLVRRRSGGGAVFHDAGNVNWSVISPSNDFTRDKHGEMVVRALRGLGVGAARVNARHDIVVDHSHPQEARSKGDAVSDDITTPRKVSGSAYKLTRGRALHHGTCLLASPHLAAISQYLRAPAKPFIRAQGVESVRSPVANVGVDQTAFVEAVRREFRDMYCQGVEGAEDEETVVIEVGEEQLQDPEVKKGYEEMKTLDWTYIQTPRFTLSVPLESENDDEPAPQTESTGLPPSTRISLNVRHGALEDGSIVSLPTSTGPVTLALQQGHALHQIADWRPLLLAAASGADQRSSAVSPSDVDAVAAWLARMLPAANVRA</sequence>
<evidence type="ECO:0000256" key="4">
    <source>
        <dbReference type="ARBA" id="ARBA00015925"/>
    </source>
</evidence>
<evidence type="ECO:0000313" key="7">
    <source>
        <dbReference type="EMBL" id="KAK8175848.1"/>
    </source>
</evidence>
<feature type="compositionally biased region" description="Polar residues" evidence="5">
    <location>
        <begin position="419"/>
        <end position="430"/>
    </location>
</feature>
<comment type="caution">
    <text evidence="7">The sequence shown here is derived from an EMBL/GenBank/DDBJ whole genome shotgun (WGS) entry which is preliminary data.</text>
</comment>
<dbReference type="PANTHER" id="PTHR12561:SF3">
    <property type="entry name" value="LIPOYLTRANSFERASE 1, MITOCHONDRIAL"/>
    <property type="match status" value="1"/>
</dbReference>
<evidence type="ECO:0000256" key="3">
    <source>
        <dbReference type="ARBA" id="ARBA00008242"/>
    </source>
</evidence>
<dbReference type="InterPro" id="IPR004562">
    <property type="entry name" value="LipoylTrfase_LipoateP_Ligase"/>
</dbReference>
<dbReference type="Proteomes" id="UP001456524">
    <property type="component" value="Unassembled WGS sequence"/>
</dbReference>
<evidence type="ECO:0000256" key="1">
    <source>
        <dbReference type="ARBA" id="ARBA00003253"/>
    </source>
</evidence>
<feature type="domain" description="BPL/LPL catalytic" evidence="6">
    <location>
        <begin position="129"/>
        <end position="355"/>
    </location>
</feature>
<organism evidence="7 8">
    <name type="scientific">Phyllosticta citrichinensis</name>
    <dbReference type="NCBI Taxonomy" id="1130410"/>
    <lineage>
        <taxon>Eukaryota</taxon>
        <taxon>Fungi</taxon>
        <taxon>Dikarya</taxon>
        <taxon>Ascomycota</taxon>
        <taxon>Pezizomycotina</taxon>
        <taxon>Dothideomycetes</taxon>
        <taxon>Dothideomycetes incertae sedis</taxon>
        <taxon>Botryosphaeriales</taxon>
        <taxon>Phyllostictaceae</taxon>
        <taxon>Phyllosticta</taxon>
    </lineage>
</organism>
<comment type="similarity">
    <text evidence="3">Belongs to the LplA family.</text>
</comment>
<dbReference type="PROSITE" id="PS51733">
    <property type="entry name" value="BPL_LPL_CATALYTIC"/>
    <property type="match status" value="1"/>
</dbReference>
<feature type="compositionally biased region" description="Polar residues" evidence="5">
    <location>
        <begin position="21"/>
        <end position="33"/>
    </location>
</feature>
<dbReference type="CDD" id="cd16443">
    <property type="entry name" value="LplA"/>
    <property type="match status" value="1"/>
</dbReference>
<dbReference type="SUPFAM" id="SSF55681">
    <property type="entry name" value="Class II aaRS and biotin synthetases"/>
    <property type="match status" value="1"/>
</dbReference>
<evidence type="ECO:0000256" key="2">
    <source>
        <dbReference type="ARBA" id="ARBA00005085"/>
    </source>
</evidence>
<evidence type="ECO:0000313" key="8">
    <source>
        <dbReference type="Proteomes" id="UP001456524"/>
    </source>
</evidence>
<keyword evidence="8" id="KW-1185">Reference proteome</keyword>
<protein>
    <recommendedName>
        <fullName evidence="4">Putative lipoate-protein ligase A</fullName>
    </recommendedName>
</protein>
<proteinExistence type="inferred from homology"/>
<accession>A0ABR1Y445</accession>
<dbReference type="EMBL" id="JBBWUH010000002">
    <property type="protein sequence ID" value="KAK8175848.1"/>
    <property type="molecule type" value="Genomic_DNA"/>
</dbReference>
<evidence type="ECO:0000259" key="6">
    <source>
        <dbReference type="PROSITE" id="PS51733"/>
    </source>
</evidence>
<dbReference type="Pfam" id="PF21948">
    <property type="entry name" value="LplA-B_cat"/>
    <property type="match status" value="1"/>
</dbReference>
<comment type="pathway">
    <text evidence="2">Protein modification; protein lipoylation via exogenous pathway; protein N(6)-(lipoyl)lysine from lipoate: step 2/2.</text>
</comment>
<feature type="region of interest" description="Disordered" evidence="5">
    <location>
        <begin position="1"/>
        <end position="33"/>
    </location>
</feature>
<reference evidence="7 8" key="1">
    <citation type="journal article" date="2022" name="G3 (Bethesda)">
        <title>Enemy or ally: a genomic approach to elucidate the lifestyle of Phyllosticta citrichinaensis.</title>
        <authorList>
            <person name="Buijs V.A."/>
            <person name="Groenewald J.Z."/>
            <person name="Haridas S."/>
            <person name="LaButti K.M."/>
            <person name="Lipzen A."/>
            <person name="Martin F.M."/>
            <person name="Barry K."/>
            <person name="Grigoriev I.V."/>
            <person name="Crous P.W."/>
            <person name="Seidl M.F."/>
        </authorList>
    </citation>
    <scope>NUCLEOTIDE SEQUENCE [LARGE SCALE GENOMIC DNA]</scope>
    <source>
        <strain evidence="7 8">CBS 129764</strain>
    </source>
</reference>
<feature type="region of interest" description="Disordered" evidence="5">
    <location>
        <begin position="408"/>
        <end position="430"/>
    </location>
</feature>
<dbReference type="InterPro" id="IPR045864">
    <property type="entry name" value="aa-tRNA-synth_II/BPL/LPL"/>
</dbReference>
<dbReference type="InterPro" id="IPR004143">
    <property type="entry name" value="BPL_LPL_catalytic"/>
</dbReference>
<dbReference type="Gene3D" id="3.30.930.10">
    <property type="entry name" value="Bira Bifunctional Protein, Domain 2"/>
    <property type="match status" value="1"/>
</dbReference>
<evidence type="ECO:0000256" key="5">
    <source>
        <dbReference type="SAM" id="MobiDB-lite"/>
    </source>
</evidence>
<name>A0ABR1Y445_9PEZI</name>
<gene>
    <name evidence="7" type="ORF">IWX90DRAFT_123539</name>
</gene>
<comment type="function">
    <text evidence="1">Catalyzes both the ATP-dependent activation of exogenously supplied lipoate to lipoyl-AMP and the transfer of the activated lipoyl onto the lipoyl domains of lipoate-dependent enzymes.</text>
</comment>